<reference evidence="1" key="1">
    <citation type="journal article" date="2023" name="Mol. Plant Microbe Interact.">
        <title>Elucidating the Obligate Nature and Biological Capacity of an Invasive Fungal Corn Pathogen.</title>
        <authorList>
            <person name="MacCready J.S."/>
            <person name="Roggenkamp E.M."/>
            <person name="Gdanetz K."/>
            <person name="Chilvers M.I."/>
        </authorList>
    </citation>
    <scope>NUCLEOTIDE SEQUENCE</scope>
    <source>
        <strain evidence="1">PM02</strain>
    </source>
</reference>
<dbReference type="SUPFAM" id="SSF55729">
    <property type="entry name" value="Acyl-CoA N-acyltransferases (Nat)"/>
    <property type="match status" value="1"/>
</dbReference>
<sequence length="413" mass="47290">MLQPAANGWTKSTWADEEATRDRIFQTDSYRARFIRAWAEDAAAGHLLVKDDQLQNWLCDIDTNTGRLVPPVQYGETMADLTKLKNKEHAWRRLNWTSNLLAHKKFERRGLINNTNGVEDGLMGTGENVQPAQLYAWEQPADTVTTPVIRETEIIQHPDEPKVACYLRPAIKSDMEGVMKIYNHEVAHGLQALDTEPLVVQDLEDLLKRNREMKMPFLVMVKGKYGGESHAPPARDEILGFSFLSVSQTGLTGSEKNTKSHMSARAHVYVHHEYRQKKIGFSLLDKLLSVVSTRYSTKRGCDFHDATDDPVYDSGTLYNKPRLFFKIYIQYMVRTKVPQKPGLADKEELDEDLGWVRRMLLDLRFVQKGRFEGIHRVPCRGDQLAIFLDAVVFEHECDDLVNMPTFPTKNTLI</sequence>
<accession>A0AAD9HW77</accession>
<protein>
    <recommendedName>
        <fullName evidence="3">N-acetyltransferase domain-containing protein</fullName>
    </recommendedName>
</protein>
<dbReference type="Gene3D" id="3.40.630.30">
    <property type="match status" value="1"/>
</dbReference>
<comment type="caution">
    <text evidence="1">The sequence shown here is derived from an EMBL/GenBank/DDBJ whole genome shotgun (WGS) entry which is preliminary data.</text>
</comment>
<keyword evidence="2" id="KW-1185">Reference proteome</keyword>
<organism evidence="1 2">
    <name type="scientific">Phyllachora maydis</name>
    <dbReference type="NCBI Taxonomy" id="1825666"/>
    <lineage>
        <taxon>Eukaryota</taxon>
        <taxon>Fungi</taxon>
        <taxon>Dikarya</taxon>
        <taxon>Ascomycota</taxon>
        <taxon>Pezizomycotina</taxon>
        <taxon>Sordariomycetes</taxon>
        <taxon>Sordariomycetidae</taxon>
        <taxon>Phyllachorales</taxon>
        <taxon>Phyllachoraceae</taxon>
        <taxon>Phyllachora</taxon>
    </lineage>
</organism>
<name>A0AAD9HW77_9PEZI</name>
<evidence type="ECO:0000313" key="2">
    <source>
        <dbReference type="Proteomes" id="UP001217918"/>
    </source>
</evidence>
<dbReference type="EMBL" id="JAQQPM010000001">
    <property type="protein sequence ID" value="KAK2066591.1"/>
    <property type="molecule type" value="Genomic_DNA"/>
</dbReference>
<proteinExistence type="predicted"/>
<dbReference type="InterPro" id="IPR016181">
    <property type="entry name" value="Acyl_CoA_acyltransferase"/>
</dbReference>
<gene>
    <name evidence="1" type="ORF">P8C59_000396</name>
</gene>
<dbReference type="Proteomes" id="UP001217918">
    <property type="component" value="Unassembled WGS sequence"/>
</dbReference>
<evidence type="ECO:0008006" key="3">
    <source>
        <dbReference type="Google" id="ProtNLM"/>
    </source>
</evidence>
<evidence type="ECO:0000313" key="1">
    <source>
        <dbReference type="EMBL" id="KAK2066591.1"/>
    </source>
</evidence>
<dbReference type="AlphaFoldDB" id="A0AAD9HW77"/>